<evidence type="ECO:0000313" key="2">
    <source>
        <dbReference type="Proteomes" id="UP000887565"/>
    </source>
</evidence>
<keyword evidence="2" id="KW-1185">Reference proteome</keyword>
<dbReference type="InterPro" id="IPR029058">
    <property type="entry name" value="AB_hydrolase_fold"/>
</dbReference>
<dbReference type="Gene3D" id="3.40.50.1820">
    <property type="entry name" value="alpha/beta hydrolase"/>
    <property type="match status" value="1"/>
</dbReference>
<dbReference type="SUPFAM" id="SSF53474">
    <property type="entry name" value="alpha/beta-Hydrolases"/>
    <property type="match status" value="1"/>
</dbReference>
<sequence>MDLLTGTTKYEDGPQKWIVKRGSPLTTIRKCSQIVQQNENLKRKKRITTACIREYVSGIRPWEIFSRNRTADMFSFWTDQTVAVQEDAEYFAPCAEEVASMLNASKGVDTKKSKLKGIYPWHAADVSFVLGSHKLDGKFDEKDLEIQKRYLPLFVNFIKFGDPTRTPVDGVRIPVLDIKNSKRPYPYLSVNIPVKVEKAYHQKADDFWNVIVPRLENKKGFWPESKHWLYPINSDGSIMENFTWSELIRNVTEKRDVRNSNGSQY</sequence>
<accession>A0A915HKS6</accession>
<dbReference type="WBParaSite" id="nRc.2.0.1.t01942-RA">
    <property type="protein sequence ID" value="nRc.2.0.1.t01942-RA"/>
    <property type="gene ID" value="nRc.2.0.1.g01942"/>
</dbReference>
<evidence type="ECO:0000313" key="3">
    <source>
        <dbReference type="WBParaSite" id="nRc.2.0.1.t01942-RA"/>
    </source>
</evidence>
<reference evidence="3" key="1">
    <citation type="submission" date="2022-11" db="UniProtKB">
        <authorList>
            <consortium name="WormBaseParasite"/>
        </authorList>
    </citation>
    <scope>IDENTIFICATION</scope>
</reference>
<dbReference type="InterPro" id="IPR002018">
    <property type="entry name" value="CarbesteraseB"/>
</dbReference>
<protein>
    <submittedName>
        <fullName evidence="3">Carboxylesterase type B domain-containing protein</fullName>
    </submittedName>
</protein>
<evidence type="ECO:0000259" key="1">
    <source>
        <dbReference type="Pfam" id="PF00135"/>
    </source>
</evidence>
<name>A0A915HKS6_ROMCU</name>
<organism evidence="2 3">
    <name type="scientific">Romanomermis culicivorax</name>
    <name type="common">Nematode worm</name>
    <dbReference type="NCBI Taxonomy" id="13658"/>
    <lineage>
        <taxon>Eukaryota</taxon>
        <taxon>Metazoa</taxon>
        <taxon>Ecdysozoa</taxon>
        <taxon>Nematoda</taxon>
        <taxon>Enoplea</taxon>
        <taxon>Dorylaimia</taxon>
        <taxon>Mermithida</taxon>
        <taxon>Mermithoidea</taxon>
        <taxon>Mermithidae</taxon>
        <taxon>Romanomermis</taxon>
    </lineage>
</organism>
<dbReference type="Pfam" id="PF00135">
    <property type="entry name" value="COesterase"/>
    <property type="match status" value="1"/>
</dbReference>
<dbReference type="AlphaFoldDB" id="A0A915HKS6"/>
<feature type="domain" description="Carboxylesterase type B" evidence="1">
    <location>
        <begin position="33"/>
        <end position="208"/>
    </location>
</feature>
<dbReference type="Proteomes" id="UP000887565">
    <property type="component" value="Unplaced"/>
</dbReference>
<proteinExistence type="predicted"/>